<evidence type="ECO:0000313" key="3">
    <source>
        <dbReference type="Proteomes" id="UP000249169"/>
    </source>
</evidence>
<keyword evidence="3" id="KW-1185">Reference proteome</keyword>
<evidence type="ECO:0008006" key="4">
    <source>
        <dbReference type="Google" id="ProtNLM"/>
    </source>
</evidence>
<organism evidence="2 3">
    <name type="scientific">Lujinxingia litoralis</name>
    <dbReference type="NCBI Taxonomy" id="2211119"/>
    <lineage>
        <taxon>Bacteria</taxon>
        <taxon>Deltaproteobacteria</taxon>
        <taxon>Bradymonadales</taxon>
        <taxon>Lujinxingiaceae</taxon>
        <taxon>Lujinxingia</taxon>
    </lineage>
</organism>
<evidence type="ECO:0000313" key="2">
    <source>
        <dbReference type="EMBL" id="RAL21590.1"/>
    </source>
</evidence>
<evidence type="ECO:0000256" key="1">
    <source>
        <dbReference type="SAM" id="Coils"/>
    </source>
</evidence>
<dbReference type="Proteomes" id="UP000249169">
    <property type="component" value="Unassembled WGS sequence"/>
</dbReference>
<name>A0A328C9F3_9DELT</name>
<dbReference type="OrthoDB" id="5515863at2"/>
<feature type="coiled-coil region" evidence="1">
    <location>
        <begin position="60"/>
        <end position="94"/>
    </location>
</feature>
<reference evidence="2 3" key="1">
    <citation type="submission" date="2018-05" db="EMBL/GenBank/DDBJ databases">
        <title>Lujinxingia marina gen. nov. sp. nov., a new facultative anaerobic member of the class Deltaproteobacteria, and proposal of Lujinxingaceae fam. nov.</title>
        <authorList>
            <person name="Li C.-M."/>
        </authorList>
    </citation>
    <scope>NUCLEOTIDE SEQUENCE [LARGE SCALE GENOMIC DNA]</scope>
    <source>
        <strain evidence="2 3">B210</strain>
    </source>
</reference>
<protein>
    <recommendedName>
        <fullName evidence="4">Emp24/gp25L/p24 family protein</fullName>
    </recommendedName>
</protein>
<keyword evidence="1" id="KW-0175">Coiled coil</keyword>
<sequence length="96" mass="11233">MPSWKDDLVNSALKALQSPTAQKLMNNEKVQKGVSKAFRASFEIKNGIDEKRDEFARRFNLATRDDLRTMKRELDRLHRQVDSLKRAQKKKEDEEG</sequence>
<accession>A0A328C9F3</accession>
<dbReference type="RefSeq" id="WP_111730155.1">
    <property type="nucleotide sequence ID" value="NZ_QHKO01000005.1"/>
</dbReference>
<dbReference type="EMBL" id="QHKO01000005">
    <property type="protein sequence ID" value="RAL21590.1"/>
    <property type="molecule type" value="Genomic_DNA"/>
</dbReference>
<comment type="caution">
    <text evidence="2">The sequence shown here is derived from an EMBL/GenBank/DDBJ whole genome shotgun (WGS) entry which is preliminary data.</text>
</comment>
<gene>
    <name evidence="2" type="ORF">DL240_12090</name>
</gene>
<proteinExistence type="predicted"/>
<dbReference type="AlphaFoldDB" id="A0A328C9F3"/>